<keyword evidence="1" id="KW-0812">Transmembrane</keyword>
<organism evidence="2 3">
    <name type="scientific">Vibrio japonicus</name>
    <dbReference type="NCBI Taxonomy" id="1824638"/>
    <lineage>
        <taxon>Bacteria</taxon>
        <taxon>Pseudomonadati</taxon>
        <taxon>Pseudomonadota</taxon>
        <taxon>Gammaproteobacteria</taxon>
        <taxon>Vibrionales</taxon>
        <taxon>Vibrionaceae</taxon>
        <taxon>Vibrio</taxon>
    </lineage>
</organism>
<protein>
    <recommendedName>
        <fullName evidence="4">Glycosyltransferase RgtA/B/C/D-like domain-containing protein</fullName>
    </recommendedName>
</protein>
<feature type="transmembrane region" description="Helical" evidence="1">
    <location>
        <begin position="148"/>
        <end position="173"/>
    </location>
</feature>
<dbReference type="RefSeq" id="WP_257086581.1">
    <property type="nucleotide sequence ID" value="NZ_CP102097.1"/>
</dbReference>
<name>A0ABY5LPK4_9VIBR</name>
<feature type="transmembrane region" description="Helical" evidence="1">
    <location>
        <begin position="278"/>
        <end position="295"/>
    </location>
</feature>
<feature type="transmembrane region" description="Helical" evidence="1">
    <location>
        <begin position="390"/>
        <end position="407"/>
    </location>
</feature>
<sequence>MRMNDNLLDKVKDNSLSLFFIISISSVFFSLINFQLLSAGFYSHINIAFDFDQAWFFETLAYSSEEWKYKAAQEAPPLLIKHPFLYLYRFPSELLQSIGVDPEVSVLILSLIFHTGTLVLSYFIFLNILESSPKATLLTLFMMLSSTFIVNGIVLDTYVLAGFWITCCYALYLKEITSGELDVNWLKILVYVMAVGTTTYLLLLVILLESSLIWNKKIKHSNKEIVSYLTQGTIKFTTLFFIMFCLCYYQTIIEILSNPIDVVKRTLWAVARPGEKEGIMSIMGTFLVHTFVAPFHSVVEIEKGVYMADFRNGGFHLAAYISMIALVVLYLLALRNRSSLLFASIVWLVVTMLFHVEYQDRGSLFLYTGHTMLALSIIIAYGLKSVSLKRIWMLITFVMLTIAYNNLQSVFLTIQSVIVI</sequence>
<proteinExistence type="predicted"/>
<feature type="transmembrane region" description="Helical" evidence="1">
    <location>
        <begin position="315"/>
        <end position="333"/>
    </location>
</feature>
<evidence type="ECO:0000256" key="1">
    <source>
        <dbReference type="SAM" id="Phobius"/>
    </source>
</evidence>
<accession>A0ABY5LPK4</accession>
<feature type="transmembrane region" description="Helical" evidence="1">
    <location>
        <begin position="185"/>
        <end position="214"/>
    </location>
</feature>
<keyword evidence="1" id="KW-1133">Transmembrane helix</keyword>
<evidence type="ECO:0000313" key="2">
    <source>
        <dbReference type="EMBL" id="UUM32880.1"/>
    </source>
</evidence>
<keyword evidence="3" id="KW-1185">Reference proteome</keyword>
<gene>
    <name evidence="2" type="ORF">NP165_15070</name>
</gene>
<dbReference type="Proteomes" id="UP001058602">
    <property type="component" value="Chromosome 2"/>
</dbReference>
<feature type="transmembrane region" description="Helical" evidence="1">
    <location>
        <begin position="16"/>
        <end position="37"/>
    </location>
</feature>
<feature type="transmembrane region" description="Helical" evidence="1">
    <location>
        <begin position="234"/>
        <end position="257"/>
    </location>
</feature>
<feature type="transmembrane region" description="Helical" evidence="1">
    <location>
        <begin position="364"/>
        <end position="383"/>
    </location>
</feature>
<feature type="transmembrane region" description="Helical" evidence="1">
    <location>
        <begin position="106"/>
        <end position="128"/>
    </location>
</feature>
<reference evidence="2" key="1">
    <citation type="submission" date="2022-07" db="EMBL/GenBank/DDBJ databases">
        <title>Complete genome of Vibrio japonicus strain JCM 31412T and phylogenomic assessment of the Nereis clade of the genus Vibrio.</title>
        <authorList>
            <person name="Shlafstein M.D."/>
            <person name="Emsley S.A."/>
            <person name="Ushijima B."/>
            <person name="Videau P."/>
            <person name="Saw J.H."/>
        </authorList>
    </citation>
    <scope>NUCLEOTIDE SEQUENCE</scope>
    <source>
        <strain evidence="2">JCM 31412</strain>
    </source>
</reference>
<feature type="transmembrane region" description="Helical" evidence="1">
    <location>
        <begin position="340"/>
        <end position="358"/>
    </location>
</feature>
<evidence type="ECO:0008006" key="4">
    <source>
        <dbReference type="Google" id="ProtNLM"/>
    </source>
</evidence>
<keyword evidence="1" id="KW-0472">Membrane</keyword>
<dbReference type="EMBL" id="CP102097">
    <property type="protein sequence ID" value="UUM32880.1"/>
    <property type="molecule type" value="Genomic_DNA"/>
</dbReference>
<evidence type="ECO:0000313" key="3">
    <source>
        <dbReference type="Proteomes" id="UP001058602"/>
    </source>
</evidence>